<dbReference type="EMBL" id="JAOVZO020000020">
    <property type="protein sequence ID" value="MDC8015346.1"/>
    <property type="molecule type" value="Genomic_DNA"/>
</dbReference>
<evidence type="ECO:0000313" key="2">
    <source>
        <dbReference type="Proteomes" id="UP001139971"/>
    </source>
</evidence>
<keyword evidence="2" id="KW-1185">Reference proteome</keyword>
<comment type="caution">
    <text evidence="1">The sequence shown here is derived from an EMBL/GenBank/DDBJ whole genome shotgun (WGS) entry which is preliminary data.</text>
</comment>
<name>A0A9X3YS44_9GAMM</name>
<proteinExistence type="predicted"/>
<gene>
    <name evidence="1" type="ORF">OD750_022645</name>
</gene>
<accession>A0A9X3YS44</accession>
<dbReference type="RefSeq" id="WP_263544355.1">
    <property type="nucleotide sequence ID" value="NZ_JAOVZO020000020.1"/>
</dbReference>
<protein>
    <submittedName>
        <fullName evidence="1">Uncharacterized protein</fullName>
    </submittedName>
</protein>
<organism evidence="1 2">
    <name type="scientific">Tahibacter soli</name>
    <dbReference type="NCBI Taxonomy" id="2983605"/>
    <lineage>
        <taxon>Bacteria</taxon>
        <taxon>Pseudomonadati</taxon>
        <taxon>Pseudomonadota</taxon>
        <taxon>Gammaproteobacteria</taxon>
        <taxon>Lysobacterales</taxon>
        <taxon>Rhodanobacteraceae</taxon>
        <taxon>Tahibacter</taxon>
    </lineage>
</organism>
<evidence type="ECO:0000313" key="1">
    <source>
        <dbReference type="EMBL" id="MDC8015346.1"/>
    </source>
</evidence>
<sequence>MTYFIVIAAVLSLGGIAFALRERRWRRRETAIRALLDGADALERQLLTCRERMQTLRGMLQDLPEEMIVDADEALTADDKVQAALRDLLQHRLWIKQHAVDAAQPELDNAVAALRQSHRAMDEQLDRLADITQALQEAQGR</sequence>
<dbReference type="Proteomes" id="UP001139971">
    <property type="component" value="Unassembled WGS sequence"/>
</dbReference>
<dbReference type="AlphaFoldDB" id="A0A9X3YS44"/>
<reference evidence="1" key="1">
    <citation type="submission" date="2023-02" db="EMBL/GenBank/DDBJ databases">
        <title>Tahibacter soli sp. nov. isolated from soil.</title>
        <authorList>
            <person name="Baek J.H."/>
            <person name="Lee J.K."/>
            <person name="Choi D.G."/>
            <person name="Jeon C.O."/>
        </authorList>
    </citation>
    <scope>NUCLEOTIDE SEQUENCE</scope>
    <source>
        <strain evidence="1">BL</strain>
    </source>
</reference>